<evidence type="ECO:0000256" key="1">
    <source>
        <dbReference type="ARBA" id="ARBA00004123"/>
    </source>
</evidence>
<name>S8CSM5_9LAMI</name>
<dbReference type="GO" id="GO:0003700">
    <property type="term" value="F:DNA-binding transcription factor activity"/>
    <property type="evidence" value="ECO:0007669"/>
    <property type="project" value="TreeGrafter"/>
</dbReference>
<dbReference type="InterPro" id="IPR051358">
    <property type="entry name" value="TF_AMS/ICE1/BHLH6-like"/>
</dbReference>
<evidence type="ECO:0000256" key="5">
    <source>
        <dbReference type="SAM" id="Coils"/>
    </source>
</evidence>
<sequence>MEDEDSGRKKKSDRSRSDRRRRGKMKEDLYALRSLVPYMSKMDKASIAGDAASYLQELQTQAENLKAEIASIRRSLVYEDAYSFAEMRAADLYPSLLTHKIYKMDVVQLDKREYCAQLVSSNGQGAATSIFKALHTLSLAGFDIPSFHMAVSQRNYFLTFPFIVTMDDEGDWKLWIASVLLMEGFEFDV</sequence>
<comment type="subcellular location">
    <subcellularLocation>
        <location evidence="1">Nucleus</location>
    </subcellularLocation>
</comment>
<evidence type="ECO:0000256" key="3">
    <source>
        <dbReference type="ARBA" id="ARBA00023163"/>
    </source>
</evidence>
<evidence type="ECO:0000313" key="8">
    <source>
        <dbReference type="EMBL" id="EPS70314.1"/>
    </source>
</evidence>
<dbReference type="PANTHER" id="PTHR31945">
    <property type="entry name" value="TRANSCRIPTION FACTOR SCREAM2-RELATED"/>
    <property type="match status" value="1"/>
</dbReference>
<dbReference type="SMART" id="SM00353">
    <property type="entry name" value="HLH"/>
    <property type="match status" value="1"/>
</dbReference>
<dbReference type="PROSITE" id="PS50888">
    <property type="entry name" value="BHLH"/>
    <property type="match status" value="1"/>
</dbReference>
<dbReference type="OrthoDB" id="1886792at2759"/>
<dbReference type="GO" id="GO:0046983">
    <property type="term" value="F:protein dimerization activity"/>
    <property type="evidence" value="ECO:0007669"/>
    <property type="project" value="InterPro"/>
</dbReference>
<keyword evidence="3" id="KW-0804">Transcription</keyword>
<organism evidence="8 9">
    <name type="scientific">Genlisea aurea</name>
    <dbReference type="NCBI Taxonomy" id="192259"/>
    <lineage>
        <taxon>Eukaryota</taxon>
        <taxon>Viridiplantae</taxon>
        <taxon>Streptophyta</taxon>
        <taxon>Embryophyta</taxon>
        <taxon>Tracheophyta</taxon>
        <taxon>Spermatophyta</taxon>
        <taxon>Magnoliopsida</taxon>
        <taxon>eudicotyledons</taxon>
        <taxon>Gunneridae</taxon>
        <taxon>Pentapetalae</taxon>
        <taxon>asterids</taxon>
        <taxon>lamiids</taxon>
        <taxon>Lamiales</taxon>
        <taxon>Lentibulariaceae</taxon>
        <taxon>Genlisea</taxon>
    </lineage>
</organism>
<feature type="coiled-coil region" evidence="5">
    <location>
        <begin position="48"/>
        <end position="75"/>
    </location>
</feature>
<keyword evidence="2" id="KW-0805">Transcription regulation</keyword>
<dbReference type="GO" id="GO:0005634">
    <property type="term" value="C:nucleus"/>
    <property type="evidence" value="ECO:0007669"/>
    <property type="project" value="UniProtKB-SubCell"/>
</dbReference>
<protein>
    <recommendedName>
        <fullName evidence="7">BHLH domain-containing protein</fullName>
    </recommendedName>
</protein>
<keyword evidence="9" id="KW-1185">Reference proteome</keyword>
<comment type="caution">
    <text evidence="8">The sequence shown here is derived from an EMBL/GenBank/DDBJ whole genome shotgun (WGS) entry which is preliminary data.</text>
</comment>
<reference evidence="8 9" key="1">
    <citation type="journal article" date="2013" name="BMC Genomics">
        <title>The miniature genome of a carnivorous plant Genlisea aurea contains a low number of genes and short non-coding sequences.</title>
        <authorList>
            <person name="Leushkin E.V."/>
            <person name="Sutormin R.A."/>
            <person name="Nabieva E.R."/>
            <person name="Penin A.A."/>
            <person name="Kondrashov A.S."/>
            <person name="Logacheva M.D."/>
        </authorList>
    </citation>
    <scope>NUCLEOTIDE SEQUENCE [LARGE SCALE GENOMIC DNA]</scope>
</reference>
<dbReference type="PANTHER" id="PTHR31945:SF17">
    <property type="entry name" value="TRANSCRIPTION FACTOR FER-LIKE IRON DEFICIENCY-INDUCED TRANSCRIPTION FACTOR"/>
    <property type="match status" value="1"/>
</dbReference>
<gene>
    <name evidence="8" type="ORF">M569_04455</name>
</gene>
<dbReference type="Pfam" id="PF00010">
    <property type="entry name" value="HLH"/>
    <property type="match status" value="1"/>
</dbReference>
<keyword evidence="4" id="KW-0539">Nucleus</keyword>
<dbReference type="Proteomes" id="UP000015453">
    <property type="component" value="Unassembled WGS sequence"/>
</dbReference>
<dbReference type="AlphaFoldDB" id="S8CSM5"/>
<dbReference type="EMBL" id="AUSU01001732">
    <property type="protein sequence ID" value="EPS70314.1"/>
    <property type="molecule type" value="Genomic_DNA"/>
</dbReference>
<accession>S8CSM5</accession>
<feature type="compositionally biased region" description="Basic residues" evidence="6">
    <location>
        <begin position="8"/>
        <end position="23"/>
    </location>
</feature>
<feature type="domain" description="BHLH" evidence="7">
    <location>
        <begin position="9"/>
        <end position="58"/>
    </location>
</feature>
<evidence type="ECO:0000313" key="9">
    <source>
        <dbReference type="Proteomes" id="UP000015453"/>
    </source>
</evidence>
<dbReference type="GO" id="GO:0043565">
    <property type="term" value="F:sequence-specific DNA binding"/>
    <property type="evidence" value="ECO:0007669"/>
    <property type="project" value="TreeGrafter"/>
</dbReference>
<evidence type="ECO:0000256" key="6">
    <source>
        <dbReference type="SAM" id="MobiDB-lite"/>
    </source>
</evidence>
<feature type="region of interest" description="Disordered" evidence="6">
    <location>
        <begin position="1"/>
        <end position="23"/>
    </location>
</feature>
<proteinExistence type="predicted"/>
<evidence type="ECO:0000256" key="2">
    <source>
        <dbReference type="ARBA" id="ARBA00023015"/>
    </source>
</evidence>
<dbReference type="SUPFAM" id="SSF47459">
    <property type="entry name" value="HLH, helix-loop-helix DNA-binding domain"/>
    <property type="match status" value="1"/>
</dbReference>
<evidence type="ECO:0000259" key="7">
    <source>
        <dbReference type="PROSITE" id="PS50888"/>
    </source>
</evidence>
<dbReference type="InterPro" id="IPR036638">
    <property type="entry name" value="HLH_DNA-bd_sf"/>
</dbReference>
<evidence type="ECO:0000256" key="4">
    <source>
        <dbReference type="ARBA" id="ARBA00023242"/>
    </source>
</evidence>
<dbReference type="Gene3D" id="4.10.280.10">
    <property type="entry name" value="Helix-loop-helix DNA-binding domain"/>
    <property type="match status" value="1"/>
</dbReference>
<keyword evidence="5" id="KW-0175">Coiled coil</keyword>
<dbReference type="InterPro" id="IPR011598">
    <property type="entry name" value="bHLH_dom"/>
</dbReference>